<keyword evidence="2" id="KW-0732">Signal</keyword>
<sequence>MVNNYFFFLFFFSFLVSGAAAQHVSENTKHQKLIYTVDSILQSQVDRKLIPGAVVEIKKGKEILCKKAFGFAERNDYHNKPLAHPEKMTPGDLFDLASLTKVVGTTTAIMLLVDRGQIHVDDPVSKYIPAFGSGDKRQITIRNLLTHTAGLITWYPLFYRASGKEETYRLIHELPLAYPVGKIRKYSDLGFILLGEIVEKLSGMPLEEFDSLYIFQPLGMHHTTYNPLAAGRFAKFAATSHGNPFETRMVHDSSLGYVFKEIDPNQWNGWRHYNLRGEVNDGNAWYALHGVSGHAGLFSTTDDLQKLVDMLKNNGKVGARQFISKKTLELFLTRDEFKNGLGWMMDTEDSFMNNAPAGTFGHTGFTGTSIVIVPSLNISVILLINRQNMGLLDTGFYYNVNPVRKEIFNAVLNYCK</sequence>
<dbReference type="InterPro" id="IPR012338">
    <property type="entry name" value="Beta-lactam/transpept-like"/>
</dbReference>
<evidence type="ECO:0000256" key="2">
    <source>
        <dbReference type="SAM" id="SignalP"/>
    </source>
</evidence>
<dbReference type="GO" id="GO:0016787">
    <property type="term" value="F:hydrolase activity"/>
    <property type="evidence" value="ECO:0007669"/>
    <property type="project" value="UniProtKB-KW"/>
</dbReference>
<dbReference type="InterPro" id="IPR050789">
    <property type="entry name" value="Diverse_Enzym_Activities"/>
</dbReference>
<dbReference type="EMBL" id="RJJR01000019">
    <property type="protein sequence ID" value="RNI33533.1"/>
    <property type="molecule type" value="Genomic_DNA"/>
</dbReference>
<dbReference type="Pfam" id="PF00144">
    <property type="entry name" value="Beta-lactamase"/>
    <property type="match status" value="1"/>
</dbReference>
<dbReference type="AlphaFoldDB" id="A0A3M9N8K0"/>
<protein>
    <recommendedName>
        <fullName evidence="3">Beta-lactamase-related domain-containing protein</fullName>
    </recommendedName>
</protein>
<evidence type="ECO:0000313" key="5">
    <source>
        <dbReference type="Proteomes" id="UP000267223"/>
    </source>
</evidence>
<dbReference type="SUPFAM" id="SSF56601">
    <property type="entry name" value="beta-lactamase/transpeptidase-like"/>
    <property type="match status" value="1"/>
</dbReference>
<organism evidence="4 5">
    <name type="scientific">Hanamia caeni</name>
    <dbReference type="NCBI Taxonomy" id="2294116"/>
    <lineage>
        <taxon>Bacteria</taxon>
        <taxon>Pseudomonadati</taxon>
        <taxon>Bacteroidota</taxon>
        <taxon>Chitinophagia</taxon>
        <taxon>Chitinophagales</taxon>
        <taxon>Chitinophagaceae</taxon>
        <taxon>Hanamia</taxon>
    </lineage>
</organism>
<feature type="signal peptide" evidence="2">
    <location>
        <begin position="1"/>
        <end position="21"/>
    </location>
</feature>
<keyword evidence="5" id="KW-1185">Reference proteome</keyword>
<proteinExistence type="predicted"/>
<evidence type="ECO:0000259" key="3">
    <source>
        <dbReference type="Pfam" id="PF00144"/>
    </source>
</evidence>
<dbReference type="Proteomes" id="UP000267223">
    <property type="component" value="Unassembled WGS sequence"/>
</dbReference>
<evidence type="ECO:0000256" key="1">
    <source>
        <dbReference type="ARBA" id="ARBA00022801"/>
    </source>
</evidence>
<gene>
    <name evidence="4" type="ORF">EFY79_19020</name>
</gene>
<comment type="caution">
    <text evidence="4">The sequence shown here is derived from an EMBL/GenBank/DDBJ whole genome shotgun (WGS) entry which is preliminary data.</text>
</comment>
<evidence type="ECO:0000313" key="4">
    <source>
        <dbReference type="EMBL" id="RNI33533.1"/>
    </source>
</evidence>
<accession>A0A3M9N8K0</accession>
<dbReference type="Gene3D" id="3.40.710.10">
    <property type="entry name" value="DD-peptidase/beta-lactamase superfamily"/>
    <property type="match status" value="1"/>
</dbReference>
<keyword evidence="1" id="KW-0378">Hydrolase</keyword>
<feature type="domain" description="Beta-lactamase-related" evidence="3">
    <location>
        <begin position="37"/>
        <end position="388"/>
    </location>
</feature>
<reference evidence="4 5" key="1">
    <citation type="submission" date="2018-11" db="EMBL/GenBank/DDBJ databases">
        <title>Draft genome sequence of Ferruginibacter sp. BO-59.</title>
        <authorList>
            <person name="Im W.T."/>
        </authorList>
    </citation>
    <scope>NUCLEOTIDE SEQUENCE [LARGE SCALE GENOMIC DNA]</scope>
    <source>
        <strain evidence="4 5">BO-59</strain>
    </source>
</reference>
<feature type="chain" id="PRO_5018160734" description="Beta-lactamase-related domain-containing protein" evidence="2">
    <location>
        <begin position="22"/>
        <end position="416"/>
    </location>
</feature>
<name>A0A3M9N8K0_9BACT</name>
<dbReference type="InterPro" id="IPR001466">
    <property type="entry name" value="Beta-lactam-related"/>
</dbReference>
<dbReference type="PANTHER" id="PTHR43283:SF11">
    <property type="entry name" value="BETA-LACTAMASE-RELATED DOMAIN-CONTAINING PROTEIN"/>
    <property type="match status" value="1"/>
</dbReference>
<dbReference type="PANTHER" id="PTHR43283">
    <property type="entry name" value="BETA-LACTAMASE-RELATED"/>
    <property type="match status" value="1"/>
</dbReference>